<dbReference type="EMBL" id="QXHD01000003">
    <property type="protein sequence ID" value="NEZ54500.1"/>
    <property type="molecule type" value="Genomic_DNA"/>
</dbReference>
<dbReference type="PANTHER" id="PTHR44129">
    <property type="entry name" value="WD REPEAT-CONTAINING PROTEIN POP1"/>
    <property type="match status" value="1"/>
</dbReference>
<dbReference type="Gene3D" id="3.40.50.10140">
    <property type="entry name" value="Toll/interleukin-1 receptor homology (TIR) domain"/>
    <property type="match status" value="3"/>
</dbReference>
<dbReference type="RefSeq" id="WP_163696122.1">
    <property type="nucleotide sequence ID" value="NZ_QXHD01000003.1"/>
</dbReference>
<dbReference type="InterPro" id="IPR000157">
    <property type="entry name" value="TIR_dom"/>
</dbReference>
<feature type="repeat" description="WD" evidence="3">
    <location>
        <begin position="820"/>
        <end position="852"/>
    </location>
</feature>
<evidence type="ECO:0000313" key="5">
    <source>
        <dbReference type="EMBL" id="NEZ54500.1"/>
    </source>
</evidence>
<dbReference type="InterPro" id="IPR011047">
    <property type="entry name" value="Quinoprotein_ADH-like_sf"/>
</dbReference>
<comment type="caution">
    <text evidence="5">The sequence shown here is derived from an EMBL/GenBank/DDBJ whole genome shotgun (WGS) entry which is preliminary data.</text>
</comment>
<dbReference type="PROSITE" id="PS00678">
    <property type="entry name" value="WD_REPEATS_1"/>
    <property type="match status" value="5"/>
</dbReference>
<feature type="repeat" description="WD" evidence="3">
    <location>
        <begin position="987"/>
        <end position="1022"/>
    </location>
</feature>
<dbReference type="Proteomes" id="UP000481033">
    <property type="component" value="Unassembled WGS sequence"/>
</dbReference>
<evidence type="ECO:0000313" key="6">
    <source>
        <dbReference type="Proteomes" id="UP000481033"/>
    </source>
</evidence>
<gene>
    <name evidence="5" type="ORF">DXZ20_02085</name>
</gene>
<evidence type="ECO:0000259" key="4">
    <source>
        <dbReference type="PROSITE" id="PS50104"/>
    </source>
</evidence>
<dbReference type="PRINTS" id="PR00320">
    <property type="entry name" value="GPROTEINBRPT"/>
</dbReference>
<dbReference type="InterPro" id="IPR001680">
    <property type="entry name" value="WD40_rpt"/>
</dbReference>
<dbReference type="SUPFAM" id="SSF50998">
    <property type="entry name" value="Quinoprotein alcohol dehydrogenase-like"/>
    <property type="match status" value="1"/>
</dbReference>
<evidence type="ECO:0000256" key="1">
    <source>
        <dbReference type="ARBA" id="ARBA00022574"/>
    </source>
</evidence>
<dbReference type="InterPro" id="IPR050349">
    <property type="entry name" value="WD_LIS1/nudF_dynein_reg"/>
</dbReference>
<dbReference type="InterPro" id="IPR015943">
    <property type="entry name" value="WD40/YVTN_repeat-like_dom_sf"/>
</dbReference>
<organism evidence="5 6">
    <name type="scientific">Adonisia turfae CCMR0081</name>
    <dbReference type="NCBI Taxonomy" id="2292702"/>
    <lineage>
        <taxon>Bacteria</taxon>
        <taxon>Bacillati</taxon>
        <taxon>Cyanobacteriota</taxon>
        <taxon>Adonisia</taxon>
        <taxon>Adonisia turfae</taxon>
    </lineage>
</organism>
<feature type="repeat" description="WD" evidence="3">
    <location>
        <begin position="1279"/>
        <end position="1311"/>
    </location>
</feature>
<feature type="domain" description="TIR" evidence="4">
    <location>
        <begin position="234"/>
        <end position="369"/>
    </location>
</feature>
<feature type="repeat" description="WD" evidence="3">
    <location>
        <begin position="736"/>
        <end position="768"/>
    </location>
</feature>
<dbReference type="Gene3D" id="2.130.10.10">
    <property type="entry name" value="YVTN repeat-like/Quinoprotein amine dehydrogenase"/>
    <property type="match status" value="4"/>
</dbReference>
<feature type="repeat" description="WD" evidence="3">
    <location>
        <begin position="1152"/>
        <end position="1186"/>
    </location>
</feature>
<keyword evidence="6" id="KW-1185">Reference proteome</keyword>
<dbReference type="SUPFAM" id="SSF52200">
    <property type="entry name" value="Toll/Interleukin receptor TIR domain"/>
    <property type="match status" value="3"/>
</dbReference>
<dbReference type="InterPro" id="IPR035897">
    <property type="entry name" value="Toll_tir_struct_dom_sf"/>
</dbReference>
<dbReference type="Pfam" id="PF13676">
    <property type="entry name" value="TIR_2"/>
    <property type="match status" value="3"/>
</dbReference>
<evidence type="ECO:0000256" key="2">
    <source>
        <dbReference type="ARBA" id="ARBA00022737"/>
    </source>
</evidence>
<dbReference type="PROSITE" id="PS50082">
    <property type="entry name" value="WD_REPEATS_2"/>
    <property type="match status" value="13"/>
</dbReference>
<dbReference type="InterPro" id="IPR019775">
    <property type="entry name" value="WD40_repeat_CS"/>
</dbReference>
<feature type="repeat" description="WD" evidence="3">
    <location>
        <begin position="1069"/>
        <end position="1101"/>
    </location>
</feature>
<feature type="repeat" description="WD" evidence="3">
    <location>
        <begin position="1110"/>
        <end position="1144"/>
    </location>
</feature>
<dbReference type="PROSITE" id="PS50104">
    <property type="entry name" value="TIR"/>
    <property type="match status" value="3"/>
</dbReference>
<dbReference type="PROSITE" id="PS50294">
    <property type="entry name" value="WD_REPEATS_REGION"/>
    <property type="match status" value="12"/>
</dbReference>
<feature type="domain" description="TIR" evidence="4">
    <location>
        <begin position="436"/>
        <end position="583"/>
    </location>
</feature>
<evidence type="ECO:0000256" key="3">
    <source>
        <dbReference type="PROSITE-ProRule" id="PRU00221"/>
    </source>
</evidence>
<dbReference type="Pfam" id="PF00400">
    <property type="entry name" value="WD40"/>
    <property type="match status" value="14"/>
</dbReference>
<feature type="repeat" description="WD" evidence="3">
    <location>
        <begin position="863"/>
        <end position="895"/>
    </location>
</feature>
<keyword evidence="1 3" id="KW-0853">WD repeat</keyword>
<feature type="domain" description="TIR" evidence="4">
    <location>
        <begin position="3"/>
        <end position="122"/>
    </location>
</feature>
<dbReference type="InterPro" id="IPR020472">
    <property type="entry name" value="WD40_PAC1"/>
</dbReference>
<feature type="repeat" description="WD" evidence="3">
    <location>
        <begin position="1194"/>
        <end position="1226"/>
    </location>
</feature>
<feature type="repeat" description="WD" evidence="3">
    <location>
        <begin position="945"/>
        <end position="977"/>
    </location>
</feature>
<dbReference type="CDD" id="cd00200">
    <property type="entry name" value="WD40"/>
    <property type="match status" value="3"/>
</dbReference>
<dbReference type="SMART" id="SM00320">
    <property type="entry name" value="WD40"/>
    <property type="match status" value="14"/>
</dbReference>
<reference evidence="5 6" key="1">
    <citation type="journal article" date="2020" name="Microb. Ecol.">
        <title>Ecogenomics of the Marine Benthic Filamentous Cyanobacterium Adonisia.</title>
        <authorList>
            <person name="Walter J.M."/>
            <person name="Coutinho F.H."/>
            <person name="Leomil L."/>
            <person name="Hargreaves P.I."/>
            <person name="Campeao M.E."/>
            <person name="Vieira V.V."/>
            <person name="Silva B.S."/>
            <person name="Fistarol G.O."/>
            <person name="Salomon P.S."/>
            <person name="Sawabe T."/>
            <person name="Mino S."/>
            <person name="Hosokawa M."/>
            <person name="Miyashita H."/>
            <person name="Maruyama F."/>
            <person name="van Verk M.C."/>
            <person name="Dutilh B.E."/>
            <person name="Thompson C.C."/>
            <person name="Thompson F.L."/>
        </authorList>
    </citation>
    <scope>NUCLEOTIDE SEQUENCE [LARGE SCALE GENOMIC DNA]</scope>
    <source>
        <strain evidence="5 6">CCMR0081</strain>
    </source>
</reference>
<dbReference type="InterPro" id="IPR036322">
    <property type="entry name" value="WD40_repeat_dom_sf"/>
</dbReference>
<sequence>MSDVYDAFISYGRADSKAFVVNLGKRLTDAGYRIWCDFNDIPLAVDFQNQIDSGIEKSHNFLFIISPHSVNSDYCSKEIEIAQRHQKRIIPILHVEQINREIWQQRNPHGGDAQWQDYQARGLHSSFPNMNTQIGKINWVYMRPEQDEFEKSLTDLHQIFHRHQDYVENHTHFLNQALGWERQQKQTEFLLLGEKRQLAETWLKQRFKDEQAPCEPTDLHCEFITESIKNANNMMTQVFLAYAQADANVMDNIRRSLRRQGFTVWSNQTDIATGEAFKRAVDRGIEEADSMVYLLSPDSLRSKYCQYELKYALTLHKRIIPILVRPLGSAESPPELASLQYIDLTDNLNQDDYQLDENGLIKTLNQDAVYYNQHKILLTKALKWKRQQENPSVLLRGYDLSHAEAWLKTATGRTVQPAMTLHHDFIQASLDQPPLSSIDVFISYSSADADIARKINGALQSQGKTTWFDQESIAAGTANFQREIYQGIEVSDNFLFILSPRSVNSPYCKLEVDHGARFNKRFVTILHQPIETADLHPQLAQVQWLDFSQQRGNFTTHFNHLIRTLDTDRDHVQSHTKWLQRALEWQQKEQSHDLLLRGAESAIATQWLQDTQQKQKNPAVTAEQQSFITASQNAAEAEARREKRRMRITQSLLAGVSILFVIAAGASAIAFRNNSRLVLDENAAETSRLLITKPVEGLLDSLKLVGKSRAHLNGLRLSVRSTLRNAMGATVEKNRLLGHQDAVWAAVYSPDGEIIASGGFDAVIRLWDKDGNVIGQPFAGHTDDIWSIAFSPDGETIASASSDQTVRLWNLQGNPLGNPLAGHWGHVKTVAFSTDGAWIASGDQGGAVRLWNRQGRLLYPPFQADGQSTVWSVAFSPDRTQIVSGREDGLLHVWSPQGQLLKTLRGHTGTIMSVVFSPDGSLIASGGNDNIVRIWDRQGNLRHQLEGHTDNVISLAFSPDSRWLISGGDDNTVRVWSRDGQPVGPPLTGHDYYVYSVAVSPDGNTILSGGEDQTLRLWDMQTVLLRQATQLHDGAVHAMAVSGDGQTLVTAGADGKINLVPNGGRALTFQGHTDAVLSVAVSQDGQTFASGGEDNVVKLWNRQGYGLATLTAHQAPVNAVAIHPTQPLMASASDDTTIRLWDLQGNPVGQSIEGHTDKVNTVMFTPDGQRLISGSDDRTIRLWDLEGTPIGDPIQGHTDDVNAMAFSPDGQMFITASRDRTLRLWDSNGRPMVDEPFRGHLSDVIAVTFSPDGDYIVSASRDQTLRLWDLTGKPIGNPLTGHNATASTVLFSGDGQWILSANSDGFLRRWEGGSLQDWVGWGCDRIREHALVTSDDADIRSPSADAVSSVCQF</sequence>
<feature type="repeat" description="WD" evidence="3">
    <location>
        <begin position="778"/>
        <end position="812"/>
    </location>
</feature>
<dbReference type="SUPFAM" id="SSF50978">
    <property type="entry name" value="WD40 repeat-like"/>
    <property type="match status" value="1"/>
</dbReference>
<protein>
    <submittedName>
        <fullName evidence="5">TIR domain-containing protein</fullName>
    </submittedName>
</protein>
<dbReference type="GO" id="GO:0007165">
    <property type="term" value="P:signal transduction"/>
    <property type="evidence" value="ECO:0007669"/>
    <property type="project" value="InterPro"/>
</dbReference>
<feature type="repeat" description="WD" evidence="3">
    <location>
        <begin position="904"/>
        <end position="936"/>
    </location>
</feature>
<feature type="repeat" description="WD" evidence="3">
    <location>
        <begin position="1237"/>
        <end position="1270"/>
    </location>
</feature>
<keyword evidence="2" id="KW-0677">Repeat</keyword>
<name>A0A6M0RF16_9CYAN</name>
<dbReference type="SMART" id="SM00255">
    <property type="entry name" value="TIR"/>
    <property type="match status" value="3"/>
</dbReference>
<proteinExistence type="predicted"/>
<accession>A0A6M0RF16</accession>